<organism evidence="7 8">
    <name type="scientific">Daphnia magna</name>
    <dbReference type="NCBI Taxonomy" id="35525"/>
    <lineage>
        <taxon>Eukaryota</taxon>
        <taxon>Metazoa</taxon>
        <taxon>Ecdysozoa</taxon>
        <taxon>Arthropoda</taxon>
        <taxon>Crustacea</taxon>
        <taxon>Branchiopoda</taxon>
        <taxon>Diplostraca</taxon>
        <taxon>Cladocera</taxon>
        <taxon>Anomopoda</taxon>
        <taxon>Daphniidae</taxon>
        <taxon>Daphnia</taxon>
    </lineage>
</organism>
<evidence type="ECO:0000256" key="1">
    <source>
        <dbReference type="ARBA" id="ARBA00004141"/>
    </source>
</evidence>
<feature type="non-terminal residue" evidence="7">
    <location>
        <position position="80"/>
    </location>
</feature>
<keyword evidence="4 5" id="KW-0472">Membrane</keyword>
<protein>
    <recommendedName>
        <fullName evidence="6">Major facilitator superfamily (MFS) profile domain-containing protein</fullName>
    </recommendedName>
</protein>
<dbReference type="Gene3D" id="1.20.1250.20">
    <property type="entry name" value="MFS general substrate transporter like domains"/>
    <property type="match status" value="1"/>
</dbReference>
<dbReference type="GO" id="GO:0022857">
    <property type="term" value="F:transmembrane transporter activity"/>
    <property type="evidence" value="ECO:0007669"/>
    <property type="project" value="InterPro"/>
</dbReference>
<feature type="transmembrane region" description="Helical" evidence="5">
    <location>
        <begin position="6"/>
        <end position="25"/>
    </location>
</feature>
<dbReference type="PANTHER" id="PTHR24064">
    <property type="entry name" value="SOLUTE CARRIER FAMILY 22 MEMBER"/>
    <property type="match status" value="1"/>
</dbReference>
<dbReference type="InterPro" id="IPR020846">
    <property type="entry name" value="MFS_dom"/>
</dbReference>
<comment type="caution">
    <text evidence="7">The sequence shown here is derived from an EMBL/GenBank/DDBJ whole genome shotgun (WGS) entry which is preliminary data.</text>
</comment>
<reference evidence="7 8" key="1">
    <citation type="submission" date="2016-03" db="EMBL/GenBank/DDBJ databases">
        <title>EvidentialGene: Evidence-directed Construction of Genes on Genomes.</title>
        <authorList>
            <person name="Gilbert D.G."/>
            <person name="Choi J.-H."/>
            <person name="Mockaitis K."/>
            <person name="Colbourne J."/>
            <person name="Pfrender M."/>
        </authorList>
    </citation>
    <scope>NUCLEOTIDE SEQUENCE [LARGE SCALE GENOMIC DNA]</scope>
    <source>
        <strain evidence="7 8">Xinb3</strain>
        <tissue evidence="7">Complete organism</tissue>
    </source>
</reference>
<dbReference type="GO" id="GO:0016020">
    <property type="term" value="C:membrane"/>
    <property type="evidence" value="ECO:0007669"/>
    <property type="project" value="UniProtKB-SubCell"/>
</dbReference>
<dbReference type="Pfam" id="PF07690">
    <property type="entry name" value="MFS_1"/>
    <property type="match status" value="1"/>
</dbReference>
<evidence type="ECO:0000256" key="5">
    <source>
        <dbReference type="SAM" id="Phobius"/>
    </source>
</evidence>
<dbReference type="AlphaFoldDB" id="A0A164JAM2"/>
<accession>A0A164JAM2</accession>
<dbReference type="InterPro" id="IPR011701">
    <property type="entry name" value="MFS"/>
</dbReference>
<dbReference type="InterPro" id="IPR036259">
    <property type="entry name" value="MFS_trans_sf"/>
</dbReference>
<dbReference type="EMBL" id="LRGB01005150">
    <property type="protein sequence ID" value="KZS02156.1"/>
    <property type="molecule type" value="Genomic_DNA"/>
</dbReference>
<evidence type="ECO:0000256" key="4">
    <source>
        <dbReference type="ARBA" id="ARBA00023136"/>
    </source>
</evidence>
<evidence type="ECO:0000259" key="6">
    <source>
        <dbReference type="PROSITE" id="PS50850"/>
    </source>
</evidence>
<evidence type="ECO:0000256" key="3">
    <source>
        <dbReference type="ARBA" id="ARBA00022989"/>
    </source>
</evidence>
<name>A0A164JAM2_9CRUS</name>
<gene>
    <name evidence="7" type="ORF">APZ42_000912</name>
</gene>
<sequence>MNGNKLASSLFILGMLIGAVSIGYIGDSIGRRKTFTLNVFTLAIVTTASAFSPDWITFCSLRFFSEIGASGHFLITFVWG</sequence>
<dbReference type="STRING" id="35525.A0A164JAM2"/>
<keyword evidence="8" id="KW-1185">Reference proteome</keyword>
<dbReference type="PROSITE" id="PS50850">
    <property type="entry name" value="MFS"/>
    <property type="match status" value="1"/>
</dbReference>
<dbReference type="OrthoDB" id="6894481at2759"/>
<keyword evidence="2 5" id="KW-0812">Transmembrane</keyword>
<comment type="subcellular location">
    <subcellularLocation>
        <location evidence="1">Membrane</location>
        <topology evidence="1">Multi-pass membrane protein</topology>
    </subcellularLocation>
</comment>
<dbReference type="Proteomes" id="UP000076858">
    <property type="component" value="Unassembled WGS sequence"/>
</dbReference>
<feature type="domain" description="Major facilitator superfamily (MFS) profile" evidence="6">
    <location>
        <begin position="1"/>
        <end position="80"/>
    </location>
</feature>
<proteinExistence type="predicted"/>
<keyword evidence="3 5" id="KW-1133">Transmembrane helix</keyword>
<dbReference type="SUPFAM" id="SSF103473">
    <property type="entry name" value="MFS general substrate transporter"/>
    <property type="match status" value="1"/>
</dbReference>
<evidence type="ECO:0000313" key="8">
    <source>
        <dbReference type="Proteomes" id="UP000076858"/>
    </source>
</evidence>
<evidence type="ECO:0000313" key="7">
    <source>
        <dbReference type="EMBL" id="KZS02156.1"/>
    </source>
</evidence>
<feature type="transmembrane region" description="Helical" evidence="5">
    <location>
        <begin position="37"/>
        <end position="56"/>
    </location>
</feature>
<evidence type="ECO:0000256" key="2">
    <source>
        <dbReference type="ARBA" id="ARBA00022692"/>
    </source>
</evidence>